<dbReference type="AlphaFoldDB" id="A0A5B7JMX2"/>
<name>A0A5B7JMX2_PORTR</name>
<proteinExistence type="predicted"/>
<evidence type="ECO:0000256" key="1">
    <source>
        <dbReference type="SAM" id="MobiDB-lite"/>
    </source>
</evidence>
<reference evidence="2 3" key="1">
    <citation type="submission" date="2019-05" db="EMBL/GenBank/DDBJ databases">
        <title>Another draft genome of Portunus trituberculatus and its Hox gene families provides insights of decapod evolution.</title>
        <authorList>
            <person name="Jeong J.-H."/>
            <person name="Song I."/>
            <person name="Kim S."/>
            <person name="Choi T."/>
            <person name="Kim D."/>
            <person name="Ryu S."/>
            <person name="Kim W."/>
        </authorList>
    </citation>
    <scope>NUCLEOTIDE SEQUENCE [LARGE SCALE GENOMIC DNA]</scope>
    <source>
        <tissue evidence="2">Muscle</tissue>
    </source>
</reference>
<evidence type="ECO:0000313" key="2">
    <source>
        <dbReference type="EMBL" id="MPC95965.1"/>
    </source>
</evidence>
<protein>
    <submittedName>
        <fullName evidence="2">Uncharacterized protein</fullName>
    </submittedName>
</protein>
<organism evidence="2 3">
    <name type="scientific">Portunus trituberculatus</name>
    <name type="common">Swimming crab</name>
    <name type="synonym">Neptunus trituberculatus</name>
    <dbReference type="NCBI Taxonomy" id="210409"/>
    <lineage>
        <taxon>Eukaryota</taxon>
        <taxon>Metazoa</taxon>
        <taxon>Ecdysozoa</taxon>
        <taxon>Arthropoda</taxon>
        <taxon>Crustacea</taxon>
        <taxon>Multicrustacea</taxon>
        <taxon>Malacostraca</taxon>
        <taxon>Eumalacostraca</taxon>
        <taxon>Eucarida</taxon>
        <taxon>Decapoda</taxon>
        <taxon>Pleocyemata</taxon>
        <taxon>Brachyura</taxon>
        <taxon>Eubrachyura</taxon>
        <taxon>Portunoidea</taxon>
        <taxon>Portunidae</taxon>
        <taxon>Portuninae</taxon>
        <taxon>Portunus</taxon>
    </lineage>
</organism>
<gene>
    <name evidence="2" type="ORF">E2C01_091195</name>
</gene>
<sequence>MRIRRGGRAEETKAKAEIVYEDSKREEDTWTPRGSRVRQDQGRVSGHREERAGMTCLRVTRVECLASQQPLSCGTRLPEQRASSPAVAMMQRPLLTLYLSKPRVG</sequence>
<feature type="region of interest" description="Disordered" evidence="1">
    <location>
        <begin position="23"/>
        <end position="49"/>
    </location>
</feature>
<keyword evidence="3" id="KW-1185">Reference proteome</keyword>
<accession>A0A5B7JMX2</accession>
<dbReference type="Proteomes" id="UP000324222">
    <property type="component" value="Unassembled WGS sequence"/>
</dbReference>
<dbReference type="EMBL" id="VSRR010104117">
    <property type="protein sequence ID" value="MPC95965.1"/>
    <property type="molecule type" value="Genomic_DNA"/>
</dbReference>
<comment type="caution">
    <text evidence="2">The sequence shown here is derived from an EMBL/GenBank/DDBJ whole genome shotgun (WGS) entry which is preliminary data.</text>
</comment>
<evidence type="ECO:0000313" key="3">
    <source>
        <dbReference type="Proteomes" id="UP000324222"/>
    </source>
</evidence>
<feature type="compositionally biased region" description="Basic and acidic residues" evidence="1">
    <location>
        <begin position="37"/>
        <end position="49"/>
    </location>
</feature>